<evidence type="ECO:0000313" key="3">
    <source>
        <dbReference type="Proteomes" id="UP000199296"/>
    </source>
</evidence>
<dbReference type="STRING" id="470826.SAMN04488027_103209"/>
<keyword evidence="1" id="KW-1133">Transmembrane helix</keyword>
<proteinExistence type="predicted"/>
<dbReference type="RefSeq" id="WP_093365972.1">
    <property type="nucleotide sequence ID" value="NZ_FNCW01000003.1"/>
</dbReference>
<keyword evidence="1" id="KW-0472">Membrane</keyword>
<name>A0A1G7VC11_9FLAO</name>
<protein>
    <submittedName>
        <fullName evidence="2">Uncharacterized protein</fullName>
    </submittedName>
</protein>
<accession>A0A1G7VC11</accession>
<dbReference type="AlphaFoldDB" id="A0A1G7VC11"/>
<sequence>MKRFLKILKIIGLGVLGLIIVVTLIGFFMSEDLPEGKQGPEADRFAQQILKELNYEAFQNTEIISWTFADLHSYEWHKDKNYVLVTSDNYKVKLNLKDYDKSEVISSKDQDSTEIIQTSIKNFNNDSYWLIAPYKIMEDHVERRLVTKDGEKSLLVTFTSGGSTPGDSYLWKVDENYRPTAFEMWVSIIPVGGIEAKWKDWVETQSGMILSTKKSVFGIPIEITNLKTSR</sequence>
<keyword evidence="1" id="KW-0812">Transmembrane</keyword>
<gene>
    <name evidence="2" type="ORF">SAMN04488027_103209</name>
</gene>
<dbReference type="EMBL" id="FNCW01000003">
    <property type="protein sequence ID" value="SDG57088.1"/>
    <property type="molecule type" value="Genomic_DNA"/>
</dbReference>
<feature type="transmembrane region" description="Helical" evidence="1">
    <location>
        <begin position="7"/>
        <end position="29"/>
    </location>
</feature>
<dbReference type="OrthoDB" id="933657at2"/>
<evidence type="ECO:0000313" key="2">
    <source>
        <dbReference type="EMBL" id="SDG57088.1"/>
    </source>
</evidence>
<dbReference type="Proteomes" id="UP000199296">
    <property type="component" value="Unassembled WGS sequence"/>
</dbReference>
<organism evidence="2 3">
    <name type="scientific">Psychroflexus sediminis</name>
    <dbReference type="NCBI Taxonomy" id="470826"/>
    <lineage>
        <taxon>Bacteria</taxon>
        <taxon>Pseudomonadati</taxon>
        <taxon>Bacteroidota</taxon>
        <taxon>Flavobacteriia</taxon>
        <taxon>Flavobacteriales</taxon>
        <taxon>Flavobacteriaceae</taxon>
        <taxon>Psychroflexus</taxon>
    </lineage>
</organism>
<reference evidence="2 3" key="1">
    <citation type="submission" date="2016-10" db="EMBL/GenBank/DDBJ databases">
        <authorList>
            <person name="de Groot N.N."/>
        </authorList>
    </citation>
    <scope>NUCLEOTIDE SEQUENCE [LARGE SCALE GENOMIC DNA]</scope>
    <source>
        <strain evidence="2 3">DSM 19803</strain>
    </source>
</reference>
<evidence type="ECO:0000256" key="1">
    <source>
        <dbReference type="SAM" id="Phobius"/>
    </source>
</evidence>
<keyword evidence="3" id="KW-1185">Reference proteome</keyword>